<dbReference type="GO" id="GO:0012505">
    <property type="term" value="C:endomembrane system"/>
    <property type="evidence" value="ECO:0007669"/>
    <property type="project" value="UniProtKB-SubCell"/>
</dbReference>
<dbReference type="STRING" id="311410.LA5095_00405"/>
<feature type="transmembrane region" description="Helical" evidence="8">
    <location>
        <begin position="98"/>
        <end position="117"/>
    </location>
</feature>
<sequence length="301" mass="33987">MSEALINLIATSIAAVVSAFKGLLVPIIFFSLLAMLMRRKKALDDLRRALPEIHLNVKLMLFDAMFIVPMIIILGTFLSELVRDNGLSLLSLDTWSELPGWLTILIAIAIADFVGYWRHRLEHTWVLWPAHAVHHSDTQMTWIAVQRFHPINRFTTFVIDNLALFLLGVPPFAIVANGLVRHYYGAFIHADLPWTYGPLGRIFVSPAMHRWHHATDPRAFDTNFATVFSLWDQMFGTCRVPGPCDVPTGVTDNMKQSLRGQLIYPFTKKAYPQIFGKSEAATEAPAPEQNDVSASARRLEH</sequence>
<evidence type="ECO:0000256" key="5">
    <source>
        <dbReference type="ARBA" id="ARBA00023098"/>
    </source>
</evidence>
<evidence type="ECO:0000313" key="11">
    <source>
        <dbReference type="Proteomes" id="UP000049983"/>
    </source>
</evidence>
<keyword evidence="4" id="KW-0560">Oxidoreductase</keyword>
<dbReference type="GO" id="GO:0016020">
    <property type="term" value="C:membrane"/>
    <property type="evidence" value="ECO:0007669"/>
    <property type="project" value="GOC"/>
</dbReference>
<feature type="region of interest" description="Disordered" evidence="7">
    <location>
        <begin position="279"/>
        <end position="301"/>
    </location>
</feature>
<evidence type="ECO:0000256" key="7">
    <source>
        <dbReference type="SAM" id="MobiDB-lite"/>
    </source>
</evidence>
<dbReference type="GO" id="GO:0005506">
    <property type="term" value="F:iron ion binding"/>
    <property type="evidence" value="ECO:0007669"/>
    <property type="project" value="InterPro"/>
</dbReference>
<feature type="domain" description="Fatty acid hydroxylase" evidence="9">
    <location>
        <begin position="105"/>
        <end position="237"/>
    </location>
</feature>
<dbReference type="PANTHER" id="PTHR21624">
    <property type="entry name" value="STEROL DESATURASE-RELATED PROTEIN"/>
    <property type="match status" value="1"/>
</dbReference>
<dbReference type="GO" id="GO:0008610">
    <property type="term" value="P:lipid biosynthetic process"/>
    <property type="evidence" value="ECO:0007669"/>
    <property type="project" value="InterPro"/>
</dbReference>
<evidence type="ECO:0000256" key="3">
    <source>
        <dbReference type="ARBA" id="ARBA00022989"/>
    </source>
</evidence>
<evidence type="ECO:0000313" key="10">
    <source>
        <dbReference type="EMBL" id="CTQ73145.1"/>
    </source>
</evidence>
<dbReference type="InterPro" id="IPR051689">
    <property type="entry name" value="Sterol_desaturase/TMEM195"/>
</dbReference>
<dbReference type="Pfam" id="PF04116">
    <property type="entry name" value="FA_hydroxylase"/>
    <property type="match status" value="1"/>
</dbReference>
<dbReference type="InterPro" id="IPR006694">
    <property type="entry name" value="Fatty_acid_hydroxylase"/>
</dbReference>
<keyword evidence="2 8" id="KW-0812">Transmembrane</keyword>
<comment type="subcellular location">
    <subcellularLocation>
        <location evidence="1">Endomembrane system</location>
        <topology evidence="1">Multi-pass membrane protein</topology>
    </subcellularLocation>
</comment>
<proteinExistence type="predicted"/>
<feature type="transmembrane region" description="Helical" evidence="8">
    <location>
        <begin position="6"/>
        <end position="36"/>
    </location>
</feature>
<evidence type="ECO:0000256" key="1">
    <source>
        <dbReference type="ARBA" id="ARBA00004127"/>
    </source>
</evidence>
<keyword evidence="11" id="KW-1185">Reference proteome</keyword>
<dbReference type="GO" id="GO:0006643">
    <property type="term" value="P:membrane lipid metabolic process"/>
    <property type="evidence" value="ECO:0007669"/>
    <property type="project" value="TreeGrafter"/>
</dbReference>
<keyword evidence="6 8" id="KW-0472">Membrane</keyword>
<dbReference type="OrthoDB" id="9770329at2"/>
<protein>
    <submittedName>
        <fullName evidence="10">Fatty acid hydroxylase superfamily protein</fullName>
    </submittedName>
</protein>
<evidence type="ECO:0000256" key="2">
    <source>
        <dbReference type="ARBA" id="ARBA00022692"/>
    </source>
</evidence>
<dbReference type="GeneID" id="97670884"/>
<keyword evidence="5" id="KW-0443">Lipid metabolism</keyword>
<evidence type="ECO:0000259" key="9">
    <source>
        <dbReference type="Pfam" id="PF04116"/>
    </source>
</evidence>
<reference evidence="11" key="1">
    <citation type="submission" date="2015-07" db="EMBL/GenBank/DDBJ databases">
        <authorList>
            <person name="Rodrigo-Torres Lidia"/>
            <person name="Arahal R.David."/>
        </authorList>
    </citation>
    <scope>NUCLEOTIDE SEQUENCE [LARGE SCALE GENOMIC DNA]</scope>
    <source>
        <strain evidence="11">CECT 5096</strain>
    </source>
</reference>
<evidence type="ECO:0000256" key="6">
    <source>
        <dbReference type="ARBA" id="ARBA00023136"/>
    </source>
</evidence>
<dbReference type="PANTHER" id="PTHR21624:SF1">
    <property type="entry name" value="ALKYLGLYCEROL MONOOXYGENASE"/>
    <property type="match status" value="1"/>
</dbReference>
<dbReference type="EMBL" id="CXWC01000011">
    <property type="protein sequence ID" value="CTQ73145.1"/>
    <property type="molecule type" value="Genomic_DNA"/>
</dbReference>
<gene>
    <name evidence="10" type="ORF">LA5096_03545</name>
</gene>
<accession>A0A0M6ZDD3</accession>
<dbReference type="RefSeq" id="WP_082442730.1">
    <property type="nucleotide sequence ID" value="NZ_CANMGD010000001.1"/>
</dbReference>
<dbReference type="AlphaFoldDB" id="A0A0M6ZDD3"/>
<keyword evidence="3 8" id="KW-1133">Transmembrane helix</keyword>
<evidence type="ECO:0000256" key="4">
    <source>
        <dbReference type="ARBA" id="ARBA00023002"/>
    </source>
</evidence>
<name>A0A0M6ZDD3_9HYPH</name>
<dbReference type="GO" id="GO:0050479">
    <property type="term" value="F:glyceryl-ether monooxygenase activity"/>
    <property type="evidence" value="ECO:0007669"/>
    <property type="project" value="TreeGrafter"/>
</dbReference>
<organism evidence="10 11">
    <name type="scientific">Roseibium album</name>
    <dbReference type="NCBI Taxonomy" id="311410"/>
    <lineage>
        <taxon>Bacteria</taxon>
        <taxon>Pseudomonadati</taxon>
        <taxon>Pseudomonadota</taxon>
        <taxon>Alphaproteobacteria</taxon>
        <taxon>Hyphomicrobiales</taxon>
        <taxon>Stappiaceae</taxon>
        <taxon>Roseibium</taxon>
    </lineage>
</organism>
<feature type="transmembrane region" description="Helical" evidence="8">
    <location>
        <begin position="57"/>
        <end position="78"/>
    </location>
</feature>
<dbReference type="Proteomes" id="UP000049983">
    <property type="component" value="Unassembled WGS sequence"/>
</dbReference>
<evidence type="ECO:0000256" key="8">
    <source>
        <dbReference type="SAM" id="Phobius"/>
    </source>
</evidence>